<keyword evidence="3" id="KW-1185">Reference proteome</keyword>
<gene>
    <name evidence="2" type="ORF">CWS20_12665</name>
</gene>
<evidence type="ECO:0000313" key="3">
    <source>
        <dbReference type="Proteomes" id="UP000233343"/>
    </source>
</evidence>
<dbReference type="SUPFAM" id="SSF54593">
    <property type="entry name" value="Glyoxalase/Bleomycin resistance protein/Dihydroxybiphenyl dioxygenase"/>
    <property type="match status" value="1"/>
</dbReference>
<dbReference type="AlphaFoldDB" id="A0A2N0ZGF4"/>
<accession>A0A2N0ZGF4</accession>
<sequence length="270" mass="30748">MSIYQFDHLVHFVDHPLNAMEQLRRIGLHVVEGGRHETYGTYNTLSYFDLSYIEIIGTFDKKLVEAAAGIEHSLRETFVNRNYAEGLTRVAIRTNDIEADAKRFKENGLNVNGPLPLSRRRPDGKLITWRLLYVGTNHNTLELPFFIQWDDEDEDRKEELIEQSVIAEHSNGNLAIDSIGFAVADLQQTVETWTRYFDLEKGDSFIDDHLNASAQTLILKGGNLTFYSPLGEGKVKEVLNQHGEAPFTVDFSGANQKGQFHILGAQYRYI</sequence>
<dbReference type="Proteomes" id="UP000233343">
    <property type="component" value="Unassembled WGS sequence"/>
</dbReference>
<dbReference type="Pfam" id="PF13468">
    <property type="entry name" value="Glyoxalase_3"/>
    <property type="match status" value="1"/>
</dbReference>
<reference evidence="2 3" key="1">
    <citation type="journal article" date="2010" name="Int. J. Syst. Evol. Microbiol.">
        <title>Bacillus horneckiae sp. nov., isolated from a spacecraft-assembly clean room.</title>
        <authorList>
            <person name="Vaishampayan P."/>
            <person name="Probst A."/>
            <person name="Krishnamurthi S."/>
            <person name="Ghosh S."/>
            <person name="Osman S."/>
            <person name="McDowall A."/>
            <person name="Ruckmani A."/>
            <person name="Mayilraj S."/>
            <person name="Venkateswaran K."/>
        </authorList>
    </citation>
    <scope>NUCLEOTIDE SEQUENCE [LARGE SCALE GENOMIC DNA]</scope>
    <source>
        <strain evidence="3">1PO1SC</strain>
    </source>
</reference>
<dbReference type="EMBL" id="PISD01000027">
    <property type="protein sequence ID" value="PKG28591.1"/>
    <property type="molecule type" value="Genomic_DNA"/>
</dbReference>
<protein>
    <submittedName>
        <fullName evidence="2">VOC family protein</fullName>
    </submittedName>
</protein>
<dbReference type="RefSeq" id="WP_083957323.1">
    <property type="nucleotide sequence ID" value="NZ_JAFDQP010000008.1"/>
</dbReference>
<comment type="caution">
    <text evidence="2">The sequence shown here is derived from an EMBL/GenBank/DDBJ whole genome shotgun (WGS) entry which is preliminary data.</text>
</comment>
<proteinExistence type="predicted"/>
<organism evidence="2 3">
    <name type="scientific">Cytobacillus horneckiae</name>
    <dbReference type="NCBI Taxonomy" id="549687"/>
    <lineage>
        <taxon>Bacteria</taxon>
        <taxon>Bacillati</taxon>
        <taxon>Bacillota</taxon>
        <taxon>Bacilli</taxon>
        <taxon>Bacillales</taxon>
        <taxon>Bacillaceae</taxon>
        <taxon>Cytobacillus</taxon>
    </lineage>
</organism>
<dbReference type="PANTHER" id="PTHR40265">
    <property type="entry name" value="BLL2707 PROTEIN"/>
    <property type="match status" value="1"/>
</dbReference>
<dbReference type="PANTHER" id="PTHR40265:SF1">
    <property type="entry name" value="GLYOXALASE-LIKE DOMAIN-CONTAINING PROTEIN"/>
    <property type="match status" value="1"/>
</dbReference>
<dbReference type="Gene3D" id="3.10.180.10">
    <property type="entry name" value="2,3-Dihydroxybiphenyl 1,2-Dioxygenase, domain 1"/>
    <property type="match status" value="1"/>
</dbReference>
<dbReference type="InterPro" id="IPR029068">
    <property type="entry name" value="Glyas_Bleomycin-R_OHBP_Dase"/>
</dbReference>
<name>A0A2N0ZGF4_9BACI</name>
<dbReference type="InterPro" id="IPR025870">
    <property type="entry name" value="Glyoxalase-like_dom"/>
</dbReference>
<feature type="domain" description="Glyoxalase-like" evidence="1">
    <location>
        <begin position="6"/>
        <end position="196"/>
    </location>
</feature>
<evidence type="ECO:0000259" key="1">
    <source>
        <dbReference type="Pfam" id="PF13468"/>
    </source>
</evidence>
<evidence type="ECO:0000313" key="2">
    <source>
        <dbReference type="EMBL" id="PKG28591.1"/>
    </source>
</evidence>